<evidence type="ECO:0000313" key="2">
    <source>
        <dbReference type="EMBL" id="SMG30707.1"/>
    </source>
</evidence>
<name>A0A1X7JQW1_9BACT</name>
<feature type="signal peptide" evidence="1">
    <location>
        <begin position="1"/>
        <end position="22"/>
    </location>
</feature>
<evidence type="ECO:0000313" key="3">
    <source>
        <dbReference type="Proteomes" id="UP000193804"/>
    </source>
</evidence>
<dbReference type="OrthoDB" id="5292580at2"/>
<dbReference type="AlphaFoldDB" id="A0A1X7JQW1"/>
<organism evidence="2 3">
    <name type="scientific">Marivirga sericea</name>
    <dbReference type="NCBI Taxonomy" id="1028"/>
    <lineage>
        <taxon>Bacteria</taxon>
        <taxon>Pseudomonadati</taxon>
        <taxon>Bacteroidota</taxon>
        <taxon>Cytophagia</taxon>
        <taxon>Cytophagales</taxon>
        <taxon>Marivirgaceae</taxon>
        <taxon>Marivirga</taxon>
    </lineage>
</organism>
<proteinExistence type="predicted"/>
<dbReference type="STRING" id="1028.SAMN05661096_01994"/>
<reference evidence="3" key="1">
    <citation type="submission" date="2017-04" db="EMBL/GenBank/DDBJ databases">
        <authorList>
            <person name="Varghese N."/>
            <person name="Submissions S."/>
        </authorList>
    </citation>
    <scope>NUCLEOTIDE SEQUENCE [LARGE SCALE GENOMIC DNA]</scope>
    <source>
        <strain evidence="3">DSM 4125</strain>
    </source>
</reference>
<dbReference type="RefSeq" id="WP_085516898.1">
    <property type="nucleotide sequence ID" value="NZ_FXAW01000003.1"/>
</dbReference>
<dbReference type="Proteomes" id="UP000193804">
    <property type="component" value="Unassembled WGS sequence"/>
</dbReference>
<feature type="chain" id="PRO_5012755970" description="DUF4197 domain-containing protein" evidence="1">
    <location>
        <begin position="23"/>
        <end position="281"/>
    </location>
</feature>
<dbReference type="PROSITE" id="PS51257">
    <property type="entry name" value="PROKAR_LIPOPROTEIN"/>
    <property type="match status" value="1"/>
</dbReference>
<evidence type="ECO:0000256" key="1">
    <source>
        <dbReference type="SAM" id="SignalP"/>
    </source>
</evidence>
<evidence type="ECO:0008006" key="4">
    <source>
        <dbReference type="Google" id="ProtNLM"/>
    </source>
</evidence>
<dbReference type="EMBL" id="FXAW01000003">
    <property type="protein sequence ID" value="SMG30707.1"/>
    <property type="molecule type" value="Genomic_DNA"/>
</dbReference>
<dbReference type="InterPro" id="IPR025245">
    <property type="entry name" value="DUF4197"/>
</dbReference>
<gene>
    <name evidence="2" type="ORF">SAMN05661096_01994</name>
</gene>
<protein>
    <recommendedName>
        <fullName evidence="4">DUF4197 domain-containing protein</fullName>
    </recommendedName>
</protein>
<sequence>MKNLTKLSLFISIVLLSSCDFLNDALEEQENNIDIAAGLKEALRVGTDTATSKLAVVDGYLRDEAVKILLPDELEAQINALKAVEINVFGLGTIKGDQIYNTGVPFLGINSLAEKEEELIMGINRAAEEAAQEAGPIFFDAIRGITISDAENILYGSDTAATAYLVNNTYQSLFDTFEPKVNTAINSVTIGNRTVEELYGNFVSEYNNILSTSIPISFLETQTLGSISGINTINEADISAFATGRGLDGLFLKVQEEETNIRKNVNARVNEILQKVFGLLD</sequence>
<accession>A0A1X7JQW1</accession>
<keyword evidence="3" id="KW-1185">Reference proteome</keyword>
<dbReference type="Pfam" id="PF13852">
    <property type="entry name" value="DUF4197"/>
    <property type="match status" value="2"/>
</dbReference>
<keyword evidence="1" id="KW-0732">Signal</keyword>